<evidence type="ECO:0000256" key="6">
    <source>
        <dbReference type="ARBA" id="ARBA00022840"/>
    </source>
</evidence>
<dbReference type="InterPro" id="IPR029062">
    <property type="entry name" value="Class_I_gatase-like"/>
</dbReference>
<comment type="catalytic activity">
    <reaction evidence="10">
        <text>L-glutamine + H2O = L-glutamate + NH4(+)</text>
        <dbReference type="Rhea" id="RHEA:15889"/>
        <dbReference type="ChEBI" id="CHEBI:15377"/>
        <dbReference type="ChEBI" id="CHEBI:28938"/>
        <dbReference type="ChEBI" id="CHEBI:29985"/>
        <dbReference type="ChEBI" id="CHEBI:58359"/>
    </reaction>
</comment>
<reference evidence="12 13" key="1">
    <citation type="submission" date="2018-05" db="EMBL/GenBank/DDBJ databases">
        <title>Draft genome of Methanospirillum lacunae Ki8-1.</title>
        <authorList>
            <person name="Dueholm M.S."/>
            <person name="Nielsen P.H."/>
            <person name="Bakmann L.F."/>
            <person name="Otzen D.E."/>
        </authorList>
    </citation>
    <scope>NUCLEOTIDE SEQUENCE [LARGE SCALE GENOMIC DNA]</scope>
    <source>
        <strain evidence="12 13">Ki8-1</strain>
    </source>
</reference>
<dbReference type="GeneID" id="97548514"/>
<dbReference type="OrthoDB" id="7675at2157"/>
<feature type="binding site" evidence="10">
    <location>
        <position position="289"/>
    </location>
    <ligand>
        <name>L-glutamine</name>
        <dbReference type="ChEBI" id="CHEBI:58359"/>
    </ligand>
</feature>
<dbReference type="Gene3D" id="3.40.50.880">
    <property type="match status" value="1"/>
</dbReference>
<feature type="binding site" evidence="10">
    <location>
        <position position="218"/>
    </location>
    <ligand>
        <name>L-glutamine</name>
        <dbReference type="ChEBI" id="CHEBI:58359"/>
    </ligand>
</feature>
<evidence type="ECO:0000313" key="12">
    <source>
        <dbReference type="EMBL" id="PWR72784.1"/>
    </source>
</evidence>
<dbReference type="GO" id="GO:0006526">
    <property type="term" value="P:L-arginine biosynthetic process"/>
    <property type="evidence" value="ECO:0007669"/>
    <property type="project" value="UniProtKB-UniRule"/>
</dbReference>
<dbReference type="PRINTS" id="PR00096">
    <property type="entry name" value="GATASE"/>
</dbReference>
<feature type="active site" evidence="10">
    <location>
        <position position="328"/>
    </location>
</feature>
<dbReference type="PRINTS" id="PR00099">
    <property type="entry name" value="CPSGATASE"/>
</dbReference>
<dbReference type="RefSeq" id="WP_109968295.1">
    <property type="nucleotide sequence ID" value="NZ_CP176093.1"/>
</dbReference>
<dbReference type="PANTHER" id="PTHR43418:SF7">
    <property type="entry name" value="CARBAMOYL-PHOSPHATE SYNTHASE SMALL CHAIN"/>
    <property type="match status" value="1"/>
</dbReference>
<dbReference type="GO" id="GO:0004359">
    <property type="term" value="F:glutaminase activity"/>
    <property type="evidence" value="ECO:0007669"/>
    <property type="project" value="RHEA"/>
</dbReference>
<feature type="active site" description="Nucleophile" evidence="10">
    <location>
        <position position="245"/>
    </location>
</feature>
<sequence>MKAALGLEDGRYFIGEGFGVEGETTGELVFSTQMTGYMEALTDPSYHGQLLLFTYPLIGNYGVDRENFQNSRVWASGCVVHELCTQPAGRSTLSQFFEEEGLFGITGVDTRHLTISIREKGTVRAGIIVGSDDGEEAVQLARSAPDITTQALIPEVSCKEPWNMKGSGPRVAVIDLGVKKNILQSLSHRNADLYIFPHDAKPDEILACKPDALFISNGPGDPVQATGAIHAVKNLAGQLPVFGICMGNQICGLALGGETQKMKFGHRGANQPVRYKDGRIAISSQNHGFVVMGDSLPEGCQVTFTNCNDGTLEGFEDEYLELFCVQFHPEAHAGPHDTEKMYFDMMMRRLI</sequence>
<dbReference type="HAMAP" id="MF_01209">
    <property type="entry name" value="CPSase_S_chain"/>
    <property type="match status" value="1"/>
</dbReference>
<comment type="subunit">
    <text evidence="10">Composed of two chains; the small (or glutamine) chain promotes the hydrolysis of glutamine to ammonia, which is used by the large (or ammonia) chain to synthesize carbamoyl phosphate. Tetramer of heterodimers (alpha,beta)4.</text>
</comment>
<dbReference type="GO" id="GO:0006207">
    <property type="term" value="P:'de novo' pyrimidine nucleobase biosynthetic process"/>
    <property type="evidence" value="ECO:0007669"/>
    <property type="project" value="InterPro"/>
</dbReference>
<dbReference type="EMBL" id="QGMY01000006">
    <property type="protein sequence ID" value="PWR72784.1"/>
    <property type="molecule type" value="Genomic_DNA"/>
</dbReference>
<dbReference type="NCBIfam" id="NF009475">
    <property type="entry name" value="PRK12838.1"/>
    <property type="match status" value="1"/>
</dbReference>
<name>A0A2V2MXA5_9EURY</name>
<keyword evidence="3 10" id="KW-0055">Arginine biosynthesis</keyword>
<dbReference type="NCBIfam" id="TIGR01368">
    <property type="entry name" value="CPSaseIIsmall"/>
    <property type="match status" value="1"/>
</dbReference>
<evidence type="ECO:0000256" key="1">
    <source>
        <dbReference type="ARBA" id="ARBA00005077"/>
    </source>
</evidence>
<evidence type="ECO:0000313" key="13">
    <source>
        <dbReference type="Proteomes" id="UP000245657"/>
    </source>
</evidence>
<dbReference type="InterPro" id="IPR035686">
    <property type="entry name" value="CPSase_GATase1"/>
</dbReference>
<dbReference type="InterPro" id="IPR017926">
    <property type="entry name" value="GATASE"/>
</dbReference>
<dbReference type="InterPro" id="IPR036480">
    <property type="entry name" value="CarbP_synth_ssu_N_sf"/>
</dbReference>
<comment type="function">
    <text evidence="10">Small subunit of the glutamine-dependent carbamoyl phosphate synthetase (CPSase). CPSase catalyzes the formation of carbamoyl phosphate from the ammonia moiety of glutamine, carbonate, and phosphate donated by ATP, constituting the first step of 2 biosynthetic pathways, one leading to arginine and/or urea and the other to pyrimidine nucleotides. The small subunit (glutamine amidotransferase) binds and cleaves glutamine to supply the large subunit with the substrate ammonia.</text>
</comment>
<protein>
    <recommendedName>
        <fullName evidence="10">Carbamoyl phosphate synthase small chain</fullName>
        <ecNumber evidence="10">6.3.5.5</ecNumber>
    </recommendedName>
    <alternativeName>
        <fullName evidence="10">Carbamoyl phosphate synthetase glutamine chain</fullName>
    </alternativeName>
</protein>
<dbReference type="InterPro" id="IPR002474">
    <property type="entry name" value="CarbamoylP_synth_ssu_N"/>
</dbReference>
<keyword evidence="8 10" id="KW-0665">Pyrimidine biosynthesis</keyword>
<feature type="domain" description="Carbamoyl-phosphate synthase small subunit N-terminal" evidence="11">
    <location>
        <begin position="1"/>
        <end position="128"/>
    </location>
</feature>
<comment type="caution">
    <text evidence="12">The sequence shown here is derived from an EMBL/GenBank/DDBJ whole genome shotgun (WGS) entry which is preliminary data.</text>
</comment>
<proteinExistence type="inferred from homology"/>
<comment type="similarity">
    <text evidence="2 10">Belongs to the CarA family.</text>
</comment>
<evidence type="ECO:0000256" key="4">
    <source>
        <dbReference type="ARBA" id="ARBA00022598"/>
    </source>
</evidence>
<evidence type="ECO:0000256" key="7">
    <source>
        <dbReference type="ARBA" id="ARBA00022962"/>
    </source>
</evidence>
<dbReference type="UniPathway" id="UPA00070">
    <property type="reaction ID" value="UER00115"/>
</dbReference>
<dbReference type="InterPro" id="IPR050472">
    <property type="entry name" value="Anth_synth/Amidotransfase"/>
</dbReference>
<keyword evidence="7 10" id="KW-0315">Glutamine amidotransferase</keyword>
<evidence type="ECO:0000256" key="10">
    <source>
        <dbReference type="HAMAP-Rule" id="MF_01209"/>
    </source>
</evidence>
<dbReference type="Gene3D" id="3.50.30.20">
    <property type="entry name" value="Carbamoyl-phosphate synthase small subunit, N-terminal domain"/>
    <property type="match status" value="1"/>
</dbReference>
<comment type="pathway">
    <text evidence="10">Pyrimidine metabolism; UMP biosynthesis via de novo pathway; (S)-dihydroorotate from bicarbonate: step 1/3.</text>
</comment>
<feature type="binding site" evidence="10">
    <location>
        <position position="249"/>
    </location>
    <ligand>
        <name>L-glutamine</name>
        <dbReference type="ChEBI" id="CHEBI:58359"/>
    </ligand>
</feature>
<evidence type="ECO:0000256" key="9">
    <source>
        <dbReference type="ARBA" id="ARBA00048816"/>
    </source>
</evidence>
<dbReference type="CDD" id="cd01744">
    <property type="entry name" value="GATase1_CPSase"/>
    <property type="match status" value="1"/>
</dbReference>
<dbReference type="PANTHER" id="PTHR43418">
    <property type="entry name" value="MULTIFUNCTIONAL TRYPTOPHAN BIOSYNTHESIS PROTEIN-RELATED"/>
    <property type="match status" value="1"/>
</dbReference>
<dbReference type="Pfam" id="PF00117">
    <property type="entry name" value="GATase"/>
    <property type="match status" value="1"/>
</dbReference>
<dbReference type="AlphaFoldDB" id="A0A2V2MXA5"/>
<evidence type="ECO:0000256" key="8">
    <source>
        <dbReference type="ARBA" id="ARBA00022975"/>
    </source>
</evidence>
<feature type="binding site" evidence="10">
    <location>
        <position position="220"/>
    </location>
    <ligand>
        <name>L-glutamine</name>
        <dbReference type="ChEBI" id="CHEBI:58359"/>
    </ligand>
</feature>
<dbReference type="GO" id="GO:0005524">
    <property type="term" value="F:ATP binding"/>
    <property type="evidence" value="ECO:0007669"/>
    <property type="project" value="UniProtKB-UniRule"/>
</dbReference>
<keyword evidence="4 10" id="KW-0436">Ligase</keyword>
<evidence type="ECO:0000256" key="5">
    <source>
        <dbReference type="ARBA" id="ARBA00022741"/>
    </source>
</evidence>
<dbReference type="SMART" id="SM01097">
    <property type="entry name" value="CPSase_sm_chain"/>
    <property type="match status" value="1"/>
</dbReference>
<evidence type="ECO:0000256" key="3">
    <source>
        <dbReference type="ARBA" id="ARBA00022571"/>
    </source>
</evidence>
<feature type="region of interest" description="CPSase" evidence="10">
    <location>
        <begin position="1"/>
        <end position="169"/>
    </location>
</feature>
<gene>
    <name evidence="10" type="primary">carA</name>
    <name evidence="12" type="ORF">DK846_07480</name>
</gene>
<dbReference type="GO" id="GO:0004088">
    <property type="term" value="F:carbamoyl-phosphate synthase (glutamine-hydrolyzing) activity"/>
    <property type="evidence" value="ECO:0007669"/>
    <property type="project" value="UniProtKB-UniRule"/>
</dbReference>
<dbReference type="GO" id="GO:0006541">
    <property type="term" value="P:glutamine metabolic process"/>
    <property type="evidence" value="ECO:0007669"/>
    <property type="project" value="InterPro"/>
</dbReference>
<comment type="catalytic activity">
    <reaction evidence="9 10">
        <text>hydrogencarbonate + L-glutamine + 2 ATP + H2O = carbamoyl phosphate + L-glutamate + 2 ADP + phosphate + 2 H(+)</text>
        <dbReference type="Rhea" id="RHEA:18633"/>
        <dbReference type="ChEBI" id="CHEBI:15377"/>
        <dbReference type="ChEBI" id="CHEBI:15378"/>
        <dbReference type="ChEBI" id="CHEBI:17544"/>
        <dbReference type="ChEBI" id="CHEBI:29985"/>
        <dbReference type="ChEBI" id="CHEBI:30616"/>
        <dbReference type="ChEBI" id="CHEBI:43474"/>
        <dbReference type="ChEBI" id="CHEBI:58228"/>
        <dbReference type="ChEBI" id="CHEBI:58359"/>
        <dbReference type="ChEBI" id="CHEBI:456216"/>
        <dbReference type="EC" id="6.3.5.5"/>
    </reaction>
</comment>
<dbReference type="Pfam" id="PF00988">
    <property type="entry name" value="CPSase_sm_chain"/>
    <property type="match status" value="1"/>
</dbReference>
<dbReference type="UniPathway" id="UPA00068">
    <property type="reaction ID" value="UER00171"/>
</dbReference>
<keyword evidence="6 10" id="KW-0067">ATP-binding</keyword>
<feature type="binding site" evidence="10">
    <location>
        <position position="45"/>
    </location>
    <ligand>
        <name>L-glutamine</name>
        <dbReference type="ChEBI" id="CHEBI:58359"/>
    </ligand>
</feature>
<dbReference type="GO" id="GO:0044205">
    <property type="term" value="P:'de novo' UMP biosynthetic process"/>
    <property type="evidence" value="ECO:0007669"/>
    <property type="project" value="UniProtKB-UniRule"/>
</dbReference>
<keyword evidence="5 10" id="KW-0547">Nucleotide-binding</keyword>
<feature type="binding site" evidence="10">
    <location>
        <position position="288"/>
    </location>
    <ligand>
        <name>L-glutamine</name>
        <dbReference type="ChEBI" id="CHEBI:58359"/>
    </ligand>
</feature>
<feature type="binding site" evidence="10">
    <location>
        <position position="286"/>
    </location>
    <ligand>
        <name>L-glutamine</name>
        <dbReference type="ChEBI" id="CHEBI:58359"/>
    </ligand>
</feature>
<keyword evidence="10" id="KW-0028">Amino-acid biosynthesis</keyword>
<dbReference type="InterPro" id="IPR006274">
    <property type="entry name" value="CarbamoylP_synth_ssu"/>
</dbReference>
<dbReference type="PRINTS" id="PR00097">
    <property type="entry name" value="ANTSNTHASEII"/>
</dbReference>
<feature type="active site" evidence="10">
    <location>
        <position position="330"/>
    </location>
</feature>
<dbReference type="SUPFAM" id="SSF52021">
    <property type="entry name" value="Carbamoyl phosphate synthetase, small subunit N-terminal domain"/>
    <property type="match status" value="1"/>
</dbReference>
<keyword evidence="13" id="KW-1185">Reference proteome</keyword>
<comment type="pathway">
    <text evidence="1 10">Amino-acid biosynthesis; L-arginine biosynthesis; carbamoyl phosphate from bicarbonate: step 1/1.</text>
</comment>
<feature type="binding site" evidence="10">
    <location>
        <position position="246"/>
    </location>
    <ligand>
        <name>L-glutamine</name>
        <dbReference type="ChEBI" id="CHEBI:58359"/>
    </ligand>
</feature>
<evidence type="ECO:0000259" key="11">
    <source>
        <dbReference type="SMART" id="SM01097"/>
    </source>
</evidence>
<dbReference type="Proteomes" id="UP000245657">
    <property type="component" value="Unassembled WGS sequence"/>
</dbReference>
<organism evidence="12 13">
    <name type="scientific">Methanospirillum lacunae</name>
    <dbReference type="NCBI Taxonomy" id="668570"/>
    <lineage>
        <taxon>Archaea</taxon>
        <taxon>Methanobacteriati</taxon>
        <taxon>Methanobacteriota</taxon>
        <taxon>Stenosarchaea group</taxon>
        <taxon>Methanomicrobia</taxon>
        <taxon>Methanomicrobiales</taxon>
        <taxon>Methanospirillaceae</taxon>
        <taxon>Methanospirillum</taxon>
    </lineage>
</organism>
<dbReference type="SUPFAM" id="SSF52317">
    <property type="entry name" value="Class I glutamine amidotransferase-like"/>
    <property type="match status" value="1"/>
</dbReference>
<accession>A0A2V2MXA5</accession>
<evidence type="ECO:0000256" key="2">
    <source>
        <dbReference type="ARBA" id="ARBA00007800"/>
    </source>
</evidence>
<dbReference type="EC" id="6.3.5.5" evidence="10"/>
<dbReference type="PROSITE" id="PS51273">
    <property type="entry name" value="GATASE_TYPE_1"/>
    <property type="match status" value="1"/>
</dbReference>